<reference evidence="2 3" key="1">
    <citation type="submission" date="2017-10" db="EMBL/GenBank/DDBJ databases">
        <title>Development of genomic resources for the powdery mildew, Erysiphe pulchra.</title>
        <authorList>
            <person name="Wadl P.A."/>
            <person name="Mack B.M."/>
            <person name="Moore G."/>
            <person name="Beltz S.B."/>
        </authorList>
    </citation>
    <scope>NUCLEOTIDE SEQUENCE [LARGE SCALE GENOMIC DNA]</scope>
    <source>
        <strain evidence="2">Cflorida</strain>
    </source>
</reference>
<dbReference type="Pfam" id="PF21530">
    <property type="entry name" value="Pif1_2B_dom"/>
    <property type="match status" value="1"/>
</dbReference>
<dbReference type="InterPro" id="IPR027417">
    <property type="entry name" value="P-loop_NTPase"/>
</dbReference>
<gene>
    <name evidence="2" type="ORF">EPUL_006797</name>
</gene>
<dbReference type="EMBL" id="PEDP01010540">
    <property type="protein sequence ID" value="POS81622.1"/>
    <property type="molecule type" value="Genomic_DNA"/>
</dbReference>
<accession>A0A2S4PHV7</accession>
<dbReference type="Proteomes" id="UP000237438">
    <property type="component" value="Unassembled WGS sequence"/>
</dbReference>
<dbReference type="STRING" id="225359.A0A2S4PHV7"/>
<name>A0A2S4PHV7_9PEZI</name>
<feature type="non-terminal residue" evidence="2">
    <location>
        <position position="1"/>
    </location>
</feature>
<evidence type="ECO:0000259" key="1">
    <source>
        <dbReference type="Pfam" id="PF21530"/>
    </source>
</evidence>
<dbReference type="OrthoDB" id="4332274at2759"/>
<evidence type="ECO:0000313" key="3">
    <source>
        <dbReference type="Proteomes" id="UP000237438"/>
    </source>
</evidence>
<dbReference type="GO" id="GO:0006260">
    <property type="term" value="P:DNA replication"/>
    <property type="evidence" value="ECO:0007669"/>
    <property type="project" value="TreeGrafter"/>
</dbReference>
<protein>
    <recommendedName>
        <fullName evidence="1">DNA helicase Pif1-like 2B domain-containing protein</fullName>
    </recommendedName>
</protein>
<dbReference type="AlphaFoldDB" id="A0A2S4PHV7"/>
<feature type="domain" description="DNA helicase Pif1-like 2B" evidence="1">
    <location>
        <begin position="80"/>
        <end position="126"/>
    </location>
</feature>
<sequence length="245" mass="28412">WIQTTDDRERFREFVYPAVNLRSQDTALFRDRTILSSTNDAVERFNDEIAELRNAASREYFSHDEVRSQETGNVDDYTPEYLRQITCQGIPMGILRLQVGMPVMLLRNYYPRLGLCNGTRLIITRLYNRCVKGKIISQDPRFNGNEHFISRISLTTDKKLPFPMVRKQIPLRPCFSMTINKSQGQTLKIVGVDLTTPVFAHGQLYVALSRVTDVRNLMILLPPRTRTTNNVVYPEVLMRPDDREP</sequence>
<evidence type="ECO:0000313" key="2">
    <source>
        <dbReference type="EMBL" id="POS81622.1"/>
    </source>
</evidence>
<dbReference type="CDD" id="cd18809">
    <property type="entry name" value="SF1_C_RecD"/>
    <property type="match status" value="1"/>
</dbReference>
<dbReference type="PANTHER" id="PTHR23274:SF48">
    <property type="entry name" value="ATP-DEPENDENT DNA HELICASE"/>
    <property type="match status" value="1"/>
</dbReference>
<comment type="caution">
    <text evidence="2">The sequence shown here is derived from an EMBL/GenBank/DDBJ whole genome shotgun (WGS) entry which is preliminary data.</text>
</comment>
<keyword evidence="3" id="KW-1185">Reference proteome</keyword>
<dbReference type="PANTHER" id="PTHR23274">
    <property type="entry name" value="DNA HELICASE-RELATED"/>
    <property type="match status" value="1"/>
</dbReference>
<dbReference type="SUPFAM" id="SSF52540">
    <property type="entry name" value="P-loop containing nucleoside triphosphate hydrolases"/>
    <property type="match status" value="1"/>
</dbReference>
<dbReference type="GO" id="GO:0005657">
    <property type="term" value="C:replication fork"/>
    <property type="evidence" value="ECO:0007669"/>
    <property type="project" value="TreeGrafter"/>
</dbReference>
<proteinExistence type="predicted"/>
<dbReference type="InterPro" id="IPR049163">
    <property type="entry name" value="Pif1-like_2B_dom"/>
</dbReference>
<organism evidence="2 3">
    <name type="scientific">Erysiphe pulchra</name>
    <dbReference type="NCBI Taxonomy" id="225359"/>
    <lineage>
        <taxon>Eukaryota</taxon>
        <taxon>Fungi</taxon>
        <taxon>Dikarya</taxon>
        <taxon>Ascomycota</taxon>
        <taxon>Pezizomycotina</taxon>
        <taxon>Leotiomycetes</taxon>
        <taxon>Erysiphales</taxon>
        <taxon>Erysiphaceae</taxon>
        <taxon>Erysiphe</taxon>
    </lineage>
</organism>